<feature type="region of interest" description="Disordered" evidence="7">
    <location>
        <begin position="210"/>
        <end position="393"/>
    </location>
</feature>
<evidence type="ECO:0000256" key="5">
    <source>
        <dbReference type="ARBA" id="ARBA00023306"/>
    </source>
</evidence>
<dbReference type="GO" id="GO:0000076">
    <property type="term" value="P:DNA replication checkpoint signaling"/>
    <property type="evidence" value="ECO:0007669"/>
    <property type="project" value="UniProtKB-UniRule"/>
</dbReference>
<name>A0A8H3D611_9AGAM</name>
<dbReference type="AlphaFoldDB" id="A0A8H3D611"/>
<evidence type="ECO:0000256" key="4">
    <source>
        <dbReference type="ARBA" id="ARBA00023242"/>
    </source>
</evidence>
<evidence type="ECO:0000256" key="7">
    <source>
        <dbReference type="SAM" id="MobiDB-lite"/>
    </source>
</evidence>
<feature type="compositionally biased region" description="Basic and acidic residues" evidence="7">
    <location>
        <begin position="234"/>
        <end position="245"/>
    </location>
</feature>
<proteinExistence type="inferred from homology"/>
<sequence length="393" mass="44313">MDNIWDDDAVQVARSGPSRTRVLSDSDDEDRPQKRARTTGANKPLFNPESDDDEAGANLPPDVGALFDGLDDDDYDMQQLPPQLNIGELQRESDQRAATDAAKKRLMRGDVMDLSGPADGDGKAAKTRKTLPKLDEDRLLADRDGMRALVRRAKEINIKGKGHELSDLNRVMQMYQLWAHKMFPKMQFQDTVERVEKLCRTKRMHVALSQWRDMDKPHGSGEDDPEANAEEDVHDAAHTDEEARHPPTSSPARITMEPGGPSMRQSQLDREPDDDEEEMWRDMMEAMENQNQEKEKEQEKEQEAPKQKTVVSTKQVEDDFGGGFDEDDWAIMDEMEKDTDKVTKANGSSGDQTQPTLPPSSPPWTDHDVSSDAPPEPAGTSEDEDDFYAMYEP</sequence>
<dbReference type="GO" id="GO:0006974">
    <property type="term" value="P:DNA damage response"/>
    <property type="evidence" value="ECO:0007669"/>
    <property type="project" value="UniProtKB-KW"/>
</dbReference>
<feature type="compositionally biased region" description="Acidic residues" evidence="7">
    <location>
        <begin position="318"/>
        <end position="337"/>
    </location>
</feature>
<dbReference type="GO" id="GO:0031297">
    <property type="term" value="P:replication fork processing"/>
    <property type="evidence" value="ECO:0007669"/>
    <property type="project" value="UniProtKB-UniRule"/>
</dbReference>
<keyword evidence="4 6" id="KW-0539">Nucleus</keyword>
<dbReference type="Pfam" id="PF07962">
    <property type="entry name" value="Swi3"/>
    <property type="match status" value="1"/>
</dbReference>
<comment type="similarity">
    <text evidence="2 6">Belongs to the CSM3 family.</text>
</comment>
<comment type="caution">
    <text evidence="9">The sequence shown here is derived from an EMBL/GenBank/DDBJ whole genome shotgun (WGS) entry which is preliminary data.</text>
</comment>
<comment type="subcellular location">
    <subcellularLocation>
        <location evidence="1 6">Nucleus</location>
    </subcellularLocation>
</comment>
<dbReference type="Proteomes" id="UP000663831">
    <property type="component" value="Unassembled WGS sequence"/>
</dbReference>
<keyword evidence="3 6" id="KW-0227">DNA damage</keyword>
<protein>
    <recommendedName>
        <fullName evidence="6">Chromosome segregation in meiosis protein</fullName>
    </recommendedName>
</protein>
<evidence type="ECO:0000256" key="2">
    <source>
        <dbReference type="ARBA" id="ARBA00006075"/>
    </source>
</evidence>
<accession>A0A8H3D611</accession>
<evidence type="ECO:0000256" key="6">
    <source>
        <dbReference type="RuleBase" id="RU366049"/>
    </source>
</evidence>
<feature type="domain" description="Chromosome segregation in meiosis protein 3" evidence="8">
    <location>
        <begin position="133"/>
        <end position="214"/>
    </location>
</feature>
<evidence type="ECO:0000256" key="3">
    <source>
        <dbReference type="ARBA" id="ARBA00022763"/>
    </source>
</evidence>
<organism evidence="9 10">
    <name type="scientific">Rhizoctonia solani</name>
    <dbReference type="NCBI Taxonomy" id="456999"/>
    <lineage>
        <taxon>Eukaryota</taxon>
        <taxon>Fungi</taxon>
        <taxon>Dikarya</taxon>
        <taxon>Basidiomycota</taxon>
        <taxon>Agaricomycotina</taxon>
        <taxon>Agaricomycetes</taxon>
        <taxon>Cantharellales</taxon>
        <taxon>Ceratobasidiaceae</taxon>
        <taxon>Rhizoctonia</taxon>
    </lineage>
</organism>
<feature type="region of interest" description="Disordered" evidence="7">
    <location>
        <begin position="1"/>
        <end position="75"/>
    </location>
</feature>
<gene>
    <name evidence="9" type="ORF">RDB_LOCUS129109</name>
</gene>
<dbReference type="PANTHER" id="PTHR13220:SF11">
    <property type="entry name" value="TIMELESS-INTERACTING PROTEIN"/>
    <property type="match status" value="1"/>
</dbReference>
<evidence type="ECO:0000313" key="9">
    <source>
        <dbReference type="EMBL" id="CAE6509332.1"/>
    </source>
</evidence>
<evidence type="ECO:0000259" key="8">
    <source>
        <dbReference type="Pfam" id="PF07962"/>
    </source>
</evidence>
<dbReference type="InterPro" id="IPR012923">
    <property type="entry name" value="Csm3"/>
</dbReference>
<dbReference type="InterPro" id="IPR040038">
    <property type="entry name" value="TIPIN/Csm3/Swi3"/>
</dbReference>
<dbReference type="GO" id="GO:0003677">
    <property type="term" value="F:DNA binding"/>
    <property type="evidence" value="ECO:0007669"/>
    <property type="project" value="TreeGrafter"/>
</dbReference>
<dbReference type="EMBL" id="CAJMWV010005215">
    <property type="protein sequence ID" value="CAE6509332.1"/>
    <property type="molecule type" value="Genomic_DNA"/>
</dbReference>
<comment type="function">
    <text evidence="6">Plays an important role in the control of DNA replication and the maintenance of replication fork stability.</text>
</comment>
<feature type="compositionally biased region" description="Acidic residues" evidence="7">
    <location>
        <begin position="222"/>
        <end position="233"/>
    </location>
</feature>
<feature type="compositionally biased region" description="Basic and acidic residues" evidence="7">
    <location>
        <begin position="212"/>
        <end position="221"/>
    </location>
</feature>
<dbReference type="GO" id="GO:0031298">
    <property type="term" value="C:replication fork protection complex"/>
    <property type="evidence" value="ECO:0007669"/>
    <property type="project" value="TreeGrafter"/>
</dbReference>
<dbReference type="GO" id="GO:0043111">
    <property type="term" value="P:replication fork arrest"/>
    <property type="evidence" value="ECO:0007669"/>
    <property type="project" value="TreeGrafter"/>
</dbReference>
<keyword evidence="5 6" id="KW-0131">Cell cycle</keyword>
<dbReference type="OrthoDB" id="437078at2759"/>
<reference evidence="9" key="1">
    <citation type="submission" date="2021-01" db="EMBL/GenBank/DDBJ databases">
        <authorList>
            <person name="Kaushik A."/>
        </authorList>
    </citation>
    <scope>NUCLEOTIDE SEQUENCE</scope>
    <source>
        <strain evidence="9">AG3-1AP</strain>
    </source>
</reference>
<dbReference type="PANTHER" id="PTHR13220">
    <property type="entry name" value="TIMELESS INTERACTING-RELATED"/>
    <property type="match status" value="1"/>
</dbReference>
<evidence type="ECO:0000256" key="1">
    <source>
        <dbReference type="ARBA" id="ARBA00004123"/>
    </source>
</evidence>
<evidence type="ECO:0000313" key="10">
    <source>
        <dbReference type="Proteomes" id="UP000663831"/>
    </source>
</evidence>
<feature type="compositionally biased region" description="Basic and acidic residues" evidence="7">
    <location>
        <begin position="291"/>
        <end position="306"/>
    </location>
</feature>